<feature type="coiled-coil region" evidence="3">
    <location>
        <begin position="226"/>
        <end position="260"/>
    </location>
</feature>
<dbReference type="InterPro" id="IPR003439">
    <property type="entry name" value="ABC_transporter-like_ATP-bd"/>
</dbReference>
<dbReference type="InterPro" id="IPR017871">
    <property type="entry name" value="ABC_transporter-like_CS"/>
</dbReference>
<keyword evidence="3" id="KW-0175">Coiled coil</keyword>
<dbReference type="Proteomes" id="UP000646484">
    <property type="component" value="Unassembled WGS sequence"/>
</dbReference>
<dbReference type="SUPFAM" id="SSF52540">
    <property type="entry name" value="P-loop containing nucleoside triphosphate hydrolases"/>
    <property type="match status" value="2"/>
</dbReference>
<dbReference type="PANTHER" id="PTHR42855">
    <property type="entry name" value="ABC TRANSPORTER ATP-BINDING SUBUNIT"/>
    <property type="match status" value="1"/>
</dbReference>
<evidence type="ECO:0000256" key="1">
    <source>
        <dbReference type="ARBA" id="ARBA00022741"/>
    </source>
</evidence>
<name>A0ABR7D393_9BACT</name>
<dbReference type="RefSeq" id="WP_186976806.1">
    <property type="nucleotide sequence ID" value="NZ_JACOOH010000006.1"/>
</dbReference>
<evidence type="ECO:0000313" key="6">
    <source>
        <dbReference type="Proteomes" id="UP000646484"/>
    </source>
</evidence>
<protein>
    <submittedName>
        <fullName evidence="5">ABC-F family ATP-binding cassette domain-containing protein</fullName>
    </submittedName>
</protein>
<keyword evidence="6" id="KW-1185">Reference proteome</keyword>
<dbReference type="SMART" id="SM00382">
    <property type="entry name" value="AAA"/>
    <property type="match status" value="2"/>
</dbReference>
<dbReference type="InterPro" id="IPR051309">
    <property type="entry name" value="ABCF_ATPase"/>
</dbReference>
<evidence type="ECO:0000259" key="4">
    <source>
        <dbReference type="PROSITE" id="PS50893"/>
    </source>
</evidence>
<dbReference type="PROSITE" id="PS50893">
    <property type="entry name" value="ABC_TRANSPORTER_2"/>
    <property type="match status" value="2"/>
</dbReference>
<evidence type="ECO:0000256" key="3">
    <source>
        <dbReference type="SAM" id="Coils"/>
    </source>
</evidence>
<sequence>MSDIIVKQITYIHQDREPLFQNISFTVDAGEKVALVGNNGSGKSTLLKIIAGQLQPSGGEIVCDAAPYYIPQHLGQYDSLTVAGALRVERKINALHAILRGEVDAEYFSELDDDWQIEEKCRAALDGWELQHVELTTCMALLSGGEKTRVFLAGLDIHTPSVVLLDEPTNHLDHWSREKLYETICRGNATVLVVSHDRTLLNLLHQTLELSGRGVTVYGGNYDFYQERKEINIHALQERVEDQQKELRLAKKIAREAAERQQKREARGEKLSSRKGTPRIMMNTLKNRAESSSSKLKDVHAEKIGSIADSLSESRAALSEPGRMKVNFNPSVLHEGKILLTARDINFGYSTEMLWAHPLHFQIKSGERIALSGRNGSGKTTLLRMLLGKLEPTRGELIRADFKYVYLDQEYSMLRDNLTVYGQAEYYNVNNLPEHELKMRLNRFLFPAEVWDKPCEQLSGGERMRLIFCCLMISNNTPDVFVLDEPTNNLDIQNIEIMTSTIRDYRGTVIVVSHDRRFMEEIGVERCIDLSSRDLC</sequence>
<proteinExistence type="predicted"/>
<dbReference type="InterPro" id="IPR003593">
    <property type="entry name" value="AAA+_ATPase"/>
</dbReference>
<organism evidence="5 6">
    <name type="scientific">Butyricimonas hominis</name>
    <dbReference type="NCBI Taxonomy" id="2763032"/>
    <lineage>
        <taxon>Bacteria</taxon>
        <taxon>Pseudomonadati</taxon>
        <taxon>Bacteroidota</taxon>
        <taxon>Bacteroidia</taxon>
        <taxon>Bacteroidales</taxon>
        <taxon>Odoribacteraceae</taxon>
        <taxon>Butyricimonas</taxon>
    </lineage>
</organism>
<dbReference type="Gene3D" id="3.40.50.300">
    <property type="entry name" value="P-loop containing nucleotide triphosphate hydrolases"/>
    <property type="match status" value="2"/>
</dbReference>
<dbReference type="CDD" id="cd03221">
    <property type="entry name" value="ABCF_EF-3"/>
    <property type="match status" value="2"/>
</dbReference>
<feature type="domain" description="ABC transporter" evidence="4">
    <location>
        <begin position="340"/>
        <end position="534"/>
    </location>
</feature>
<reference evidence="5 6" key="1">
    <citation type="submission" date="2020-08" db="EMBL/GenBank/DDBJ databases">
        <title>Genome public.</title>
        <authorList>
            <person name="Liu C."/>
            <person name="Sun Q."/>
        </authorList>
    </citation>
    <scope>NUCLEOTIDE SEQUENCE [LARGE SCALE GENOMIC DNA]</scope>
    <source>
        <strain evidence="5 6">NSJ-56</strain>
    </source>
</reference>
<accession>A0ABR7D393</accession>
<dbReference type="Pfam" id="PF00005">
    <property type="entry name" value="ABC_tran"/>
    <property type="match status" value="2"/>
</dbReference>
<evidence type="ECO:0000313" key="5">
    <source>
        <dbReference type="EMBL" id="MBC5622227.1"/>
    </source>
</evidence>
<comment type="caution">
    <text evidence="5">The sequence shown here is derived from an EMBL/GenBank/DDBJ whole genome shotgun (WGS) entry which is preliminary data.</text>
</comment>
<keyword evidence="1" id="KW-0547">Nucleotide-binding</keyword>
<keyword evidence="2 5" id="KW-0067">ATP-binding</keyword>
<dbReference type="PANTHER" id="PTHR42855:SF2">
    <property type="entry name" value="DRUG RESISTANCE ABC TRANSPORTER,ATP-BINDING PROTEIN"/>
    <property type="match status" value="1"/>
</dbReference>
<dbReference type="PROSITE" id="PS00211">
    <property type="entry name" value="ABC_TRANSPORTER_1"/>
    <property type="match status" value="1"/>
</dbReference>
<dbReference type="EMBL" id="JACOOH010000006">
    <property type="protein sequence ID" value="MBC5622227.1"/>
    <property type="molecule type" value="Genomic_DNA"/>
</dbReference>
<gene>
    <name evidence="5" type="ORF">H8S64_14080</name>
</gene>
<dbReference type="InterPro" id="IPR027417">
    <property type="entry name" value="P-loop_NTPase"/>
</dbReference>
<feature type="domain" description="ABC transporter" evidence="4">
    <location>
        <begin position="4"/>
        <end position="238"/>
    </location>
</feature>
<dbReference type="GO" id="GO:0005524">
    <property type="term" value="F:ATP binding"/>
    <property type="evidence" value="ECO:0007669"/>
    <property type="project" value="UniProtKB-KW"/>
</dbReference>
<evidence type="ECO:0000256" key="2">
    <source>
        <dbReference type="ARBA" id="ARBA00022840"/>
    </source>
</evidence>